<feature type="non-terminal residue" evidence="1">
    <location>
        <position position="240"/>
    </location>
</feature>
<keyword evidence="1" id="KW-0378">Hydrolase</keyword>
<dbReference type="VEuPathDB" id="PlasmoDB:PmUG01_02019300"/>
<dbReference type="EC" id="3.4.19.12" evidence="1"/>
<dbReference type="GO" id="GO:0004843">
    <property type="term" value="F:cysteine-type deubiquitinase activity"/>
    <property type="evidence" value="ECO:0007669"/>
    <property type="project" value="UniProtKB-EC"/>
</dbReference>
<name>A0A1C3K9Q4_PLAMA</name>
<dbReference type="Proteomes" id="UP000219799">
    <property type="component" value="Chromosome 2"/>
</dbReference>
<evidence type="ECO:0000313" key="1">
    <source>
        <dbReference type="EMBL" id="SBT70261.1"/>
    </source>
</evidence>
<accession>A0A1C3K9Q4</accession>
<evidence type="ECO:0000313" key="2">
    <source>
        <dbReference type="Proteomes" id="UP000219799"/>
    </source>
</evidence>
<dbReference type="EMBL" id="LT594490">
    <property type="protein sequence ID" value="SBT70261.1"/>
    <property type="molecule type" value="Genomic_DNA"/>
</dbReference>
<proteinExistence type="predicted"/>
<gene>
    <name evidence="1" type="primary">UBP1</name>
    <name evidence="1" type="ORF">PMLGA01_020013300</name>
</gene>
<sequence>MNNRSNNTATATLTNNNCFYSYECKNKNSELCARANLVNSFLSSNNFENEKKLIFKKKNSYLRSYDYEEGLSYDYDSALSSTIFKLKKIFQKNRLSNDCSMFGYKKGMDIHPVDVHVSADASTYVLETVLPHVLASARVSGDGHLKKENRLVKLITLNDKKNDNFFSNIICVNEIKYTHKSNDDWMNLKNSHLMCGKGSPKKKDKMTISGLSKYKGTNMSNCKMKIKQVKDELRALTMLY</sequence>
<organism evidence="1 2">
    <name type="scientific">Plasmodium malariae</name>
    <dbReference type="NCBI Taxonomy" id="5858"/>
    <lineage>
        <taxon>Eukaryota</taxon>
        <taxon>Sar</taxon>
        <taxon>Alveolata</taxon>
        <taxon>Apicomplexa</taxon>
        <taxon>Aconoidasida</taxon>
        <taxon>Haemosporida</taxon>
        <taxon>Plasmodiidae</taxon>
        <taxon>Plasmodium</taxon>
        <taxon>Plasmodium (Plasmodium)</taxon>
    </lineage>
</organism>
<reference evidence="1 2" key="1">
    <citation type="submission" date="2016-06" db="EMBL/GenBank/DDBJ databases">
        <authorList>
            <consortium name="Pathogen Informatics"/>
        </authorList>
    </citation>
    <scope>NUCLEOTIDE SEQUENCE [LARGE SCALE GENOMIC DNA]</scope>
    <source>
        <strain evidence="1">PmlGA01</strain>
    </source>
</reference>
<dbReference type="AlphaFoldDB" id="A0A1C3K9Q4"/>
<protein>
    <submittedName>
        <fullName evidence="1">Ubiquitin carboxyl-terminal hydrolase 1, putative</fullName>
        <ecNumber evidence="1">3.4.19.12</ecNumber>
    </submittedName>
</protein>